<evidence type="ECO:0000256" key="1">
    <source>
        <dbReference type="ARBA" id="ARBA00006534"/>
    </source>
</evidence>
<dbReference type="RefSeq" id="WP_155671428.1">
    <property type="nucleotide sequence ID" value="NZ_WOCA01000023.1"/>
</dbReference>
<proteinExistence type="inferred from homology"/>
<sequence length="220" mass="24899">MVKHLFLFGGVPPFTCRMAKEFAKLVERSKNPSVTILTVEREGWEDYIPNYTQLLKKEGIHRFHLCPLPSTPIVEVMDHVRSSSGIIIGGGNTNRYADYIVDTPIAKVIVERHEQGIPVAGFSAGALISPNQCVISAKDNDSKVYQEREGLGLLSNVLIAVHFSQWHEEQHLRDAVQQHRRFRNYGIDEHTCAYFVNEELRGVEGEGVYTIQGQQLNRLN</sequence>
<dbReference type="GO" id="GO:0006508">
    <property type="term" value="P:proteolysis"/>
    <property type="evidence" value="ECO:0007669"/>
    <property type="project" value="UniProtKB-KW"/>
</dbReference>
<evidence type="ECO:0000313" key="5">
    <source>
        <dbReference type="EMBL" id="MUK90540.1"/>
    </source>
</evidence>
<organism evidence="5 6">
    <name type="scientific">Ornithinibacillus caprae</name>
    <dbReference type="NCBI Taxonomy" id="2678566"/>
    <lineage>
        <taxon>Bacteria</taxon>
        <taxon>Bacillati</taxon>
        <taxon>Bacillota</taxon>
        <taxon>Bacilli</taxon>
        <taxon>Bacillales</taxon>
        <taxon>Bacillaceae</taxon>
        <taxon>Ornithinibacillus</taxon>
    </lineage>
</organism>
<dbReference type="PANTHER" id="PTHR36175:SF1">
    <property type="entry name" value="CYANOPHYCINASE"/>
    <property type="match status" value="1"/>
</dbReference>
<dbReference type="CDD" id="cd03129">
    <property type="entry name" value="GAT1_Peptidase_E_like"/>
    <property type="match status" value="1"/>
</dbReference>
<dbReference type="SUPFAM" id="SSF52317">
    <property type="entry name" value="Class I glutamine amidotransferase-like"/>
    <property type="match status" value="1"/>
</dbReference>
<accession>A0A6N8FLL8</accession>
<dbReference type="Proteomes" id="UP000469125">
    <property type="component" value="Unassembled WGS sequence"/>
</dbReference>
<keyword evidence="4" id="KW-0720">Serine protease</keyword>
<comment type="similarity">
    <text evidence="1">Belongs to the peptidase S51 family.</text>
</comment>
<reference evidence="5 6" key="1">
    <citation type="submission" date="2019-11" db="EMBL/GenBank/DDBJ databases">
        <authorList>
            <person name="Li X."/>
        </authorList>
    </citation>
    <scope>NUCLEOTIDE SEQUENCE [LARGE SCALE GENOMIC DNA]</scope>
    <source>
        <strain evidence="5 6">L9</strain>
    </source>
</reference>
<dbReference type="InterPro" id="IPR005320">
    <property type="entry name" value="Peptidase_S51"/>
</dbReference>
<evidence type="ECO:0000256" key="3">
    <source>
        <dbReference type="ARBA" id="ARBA00022801"/>
    </source>
</evidence>
<dbReference type="InterPro" id="IPR029062">
    <property type="entry name" value="Class_I_gatase-like"/>
</dbReference>
<dbReference type="Pfam" id="PF03575">
    <property type="entry name" value="Peptidase_S51"/>
    <property type="match status" value="1"/>
</dbReference>
<dbReference type="AlphaFoldDB" id="A0A6N8FLL8"/>
<dbReference type="PANTHER" id="PTHR36175">
    <property type="entry name" value="CYANOPHYCINASE"/>
    <property type="match status" value="1"/>
</dbReference>
<evidence type="ECO:0000256" key="2">
    <source>
        <dbReference type="ARBA" id="ARBA00022670"/>
    </source>
</evidence>
<keyword evidence="6" id="KW-1185">Reference proteome</keyword>
<gene>
    <name evidence="5" type="ORF">GMD78_19470</name>
</gene>
<dbReference type="Gene3D" id="3.40.50.880">
    <property type="match status" value="1"/>
</dbReference>
<comment type="caution">
    <text evidence="5">The sequence shown here is derived from an EMBL/GenBank/DDBJ whole genome shotgun (WGS) entry which is preliminary data.</text>
</comment>
<evidence type="ECO:0000256" key="4">
    <source>
        <dbReference type="ARBA" id="ARBA00022825"/>
    </source>
</evidence>
<dbReference type="EMBL" id="WOCA01000023">
    <property type="protein sequence ID" value="MUK90540.1"/>
    <property type="molecule type" value="Genomic_DNA"/>
</dbReference>
<protein>
    <submittedName>
        <fullName evidence="5">Peptidase S51 dipeptidase E</fullName>
    </submittedName>
</protein>
<keyword evidence="2" id="KW-0645">Protease</keyword>
<name>A0A6N8FLL8_9BACI</name>
<dbReference type="GO" id="GO:0008236">
    <property type="term" value="F:serine-type peptidase activity"/>
    <property type="evidence" value="ECO:0007669"/>
    <property type="project" value="UniProtKB-KW"/>
</dbReference>
<keyword evidence="3" id="KW-0378">Hydrolase</keyword>
<evidence type="ECO:0000313" key="6">
    <source>
        <dbReference type="Proteomes" id="UP000469125"/>
    </source>
</evidence>